<protein>
    <submittedName>
        <fullName evidence="1">Uncharacterized protein</fullName>
    </submittedName>
</protein>
<organism evidence="1 2">
    <name type="scientific">Laetiporus sulphureus 93-53</name>
    <dbReference type="NCBI Taxonomy" id="1314785"/>
    <lineage>
        <taxon>Eukaryota</taxon>
        <taxon>Fungi</taxon>
        <taxon>Dikarya</taxon>
        <taxon>Basidiomycota</taxon>
        <taxon>Agaricomycotina</taxon>
        <taxon>Agaricomycetes</taxon>
        <taxon>Polyporales</taxon>
        <taxon>Laetiporus</taxon>
    </lineage>
</organism>
<evidence type="ECO:0000313" key="1">
    <source>
        <dbReference type="EMBL" id="KZT01699.1"/>
    </source>
</evidence>
<dbReference type="Proteomes" id="UP000076871">
    <property type="component" value="Unassembled WGS sequence"/>
</dbReference>
<dbReference type="GeneID" id="63819566"/>
<name>A0A165BUW4_9APHY</name>
<dbReference type="RefSeq" id="XP_040759439.1">
    <property type="nucleotide sequence ID" value="XM_040902535.1"/>
</dbReference>
<dbReference type="AlphaFoldDB" id="A0A165BUW4"/>
<sequence length="357" mass="39607">MHPITPIIVAHGCDATIAESGPQHIIECIDLQQSAAQQPLAAPFTNCISPQCAHTTLRSSTTTDVTDGGQVAQSSIPPITRSRISSDRANAPCTTNRDDEDSEILSTMDRRVQKTRHAIETFARSVFQTPVRMYDQENVKPLCLHGHVESLEEERQFQTHIIDMLSTVAELAPAAPISIYSTMTESATSTCVLVDADNKHPGRRSTCERAHEAQARALIPKNKLDAMAVEERERCVGARMARNERRNSASANQNRTVQFRACPFSSSLTTTTAPPQSRTPVLKRIPAPRAETAELSTETTPSDISRAEQRYPYYGAKKLYEQRIGARYTTTNLRGATAQHGWDFLLPQHSHYTSRLR</sequence>
<proteinExistence type="predicted"/>
<accession>A0A165BUW4</accession>
<keyword evidence="2" id="KW-1185">Reference proteome</keyword>
<evidence type="ECO:0000313" key="2">
    <source>
        <dbReference type="Proteomes" id="UP000076871"/>
    </source>
</evidence>
<dbReference type="EMBL" id="KV427661">
    <property type="protein sequence ID" value="KZT01699.1"/>
    <property type="molecule type" value="Genomic_DNA"/>
</dbReference>
<dbReference type="InParanoid" id="A0A165BUW4"/>
<reference evidence="1 2" key="1">
    <citation type="journal article" date="2016" name="Mol. Biol. Evol.">
        <title>Comparative Genomics of Early-Diverging Mushroom-Forming Fungi Provides Insights into the Origins of Lignocellulose Decay Capabilities.</title>
        <authorList>
            <person name="Nagy L.G."/>
            <person name="Riley R."/>
            <person name="Tritt A."/>
            <person name="Adam C."/>
            <person name="Daum C."/>
            <person name="Floudas D."/>
            <person name="Sun H."/>
            <person name="Yadav J.S."/>
            <person name="Pangilinan J."/>
            <person name="Larsson K.H."/>
            <person name="Matsuura K."/>
            <person name="Barry K."/>
            <person name="Labutti K."/>
            <person name="Kuo R."/>
            <person name="Ohm R.A."/>
            <person name="Bhattacharya S.S."/>
            <person name="Shirouzu T."/>
            <person name="Yoshinaga Y."/>
            <person name="Martin F.M."/>
            <person name="Grigoriev I.V."/>
            <person name="Hibbett D.S."/>
        </authorList>
    </citation>
    <scope>NUCLEOTIDE SEQUENCE [LARGE SCALE GENOMIC DNA]</scope>
    <source>
        <strain evidence="1 2">93-53</strain>
    </source>
</reference>
<gene>
    <name evidence="1" type="ORF">LAESUDRAFT_453642</name>
</gene>